<feature type="signal peptide" evidence="2">
    <location>
        <begin position="1"/>
        <end position="23"/>
    </location>
</feature>
<evidence type="ECO:0000256" key="2">
    <source>
        <dbReference type="SAM" id="SignalP"/>
    </source>
</evidence>
<evidence type="ECO:0000313" key="4">
    <source>
        <dbReference type="EMBL" id="CAF4343176.1"/>
    </source>
</evidence>
<dbReference type="EMBL" id="CAJOBH010043737">
    <property type="protein sequence ID" value="CAF4343176.1"/>
    <property type="molecule type" value="Genomic_DNA"/>
</dbReference>
<dbReference type="SMART" id="SM00282">
    <property type="entry name" value="LamG"/>
    <property type="match status" value="1"/>
</dbReference>
<reference evidence="4" key="1">
    <citation type="submission" date="2021-02" db="EMBL/GenBank/DDBJ databases">
        <authorList>
            <person name="Nowell W R."/>
        </authorList>
    </citation>
    <scope>NUCLEOTIDE SEQUENCE</scope>
</reference>
<dbReference type="EMBL" id="CAJOBJ010327896">
    <property type="protein sequence ID" value="CAF5178145.1"/>
    <property type="molecule type" value="Genomic_DNA"/>
</dbReference>
<dbReference type="InterPro" id="IPR001791">
    <property type="entry name" value="Laminin_G"/>
</dbReference>
<dbReference type="Pfam" id="PF02210">
    <property type="entry name" value="Laminin_G_2"/>
    <property type="match status" value="1"/>
</dbReference>
<dbReference type="Gene3D" id="2.60.120.200">
    <property type="match status" value="1"/>
</dbReference>
<feature type="domain" description="Laminin G" evidence="3">
    <location>
        <begin position="65"/>
        <end position="212"/>
    </location>
</feature>
<dbReference type="AlphaFoldDB" id="A0A8S2UNW6"/>
<accession>A0A8S2UNW6</accession>
<name>A0A8S2UNW6_9BILA</name>
<sequence length="212" mass="24136">MSFAKLYPFILILFFLQLYLCQQQYLKLLNDDNINNTSSFNETFTIGGALTEASLGSNRLIPKTISEYPSPANVRTKYTTDEEDYTLSESISFSLLTNQQISQATTILSGFAYDNIYYVFDIEDGKPKIIFSQDDLPEVILTSKSTNQMMINDGKWHRLNVQRLDRKLRFDLDNVEQSDVQLPDGWQTKTNIFIGAELTPVPNGNFNGKIGD</sequence>
<dbReference type="PROSITE" id="PS50025">
    <property type="entry name" value="LAM_G_DOMAIN"/>
    <property type="match status" value="1"/>
</dbReference>
<proteinExistence type="predicted"/>
<protein>
    <recommendedName>
        <fullName evidence="3">Laminin G domain-containing protein</fullName>
    </recommendedName>
</protein>
<organism evidence="4 6">
    <name type="scientific">Rotaria magnacalcarata</name>
    <dbReference type="NCBI Taxonomy" id="392030"/>
    <lineage>
        <taxon>Eukaryota</taxon>
        <taxon>Metazoa</taxon>
        <taxon>Spiralia</taxon>
        <taxon>Gnathifera</taxon>
        <taxon>Rotifera</taxon>
        <taxon>Eurotatoria</taxon>
        <taxon>Bdelloidea</taxon>
        <taxon>Philodinida</taxon>
        <taxon>Philodinidae</taxon>
        <taxon>Rotaria</taxon>
    </lineage>
</organism>
<evidence type="ECO:0000259" key="3">
    <source>
        <dbReference type="PROSITE" id="PS50025"/>
    </source>
</evidence>
<gene>
    <name evidence="4" type="ORF">BYL167_LOCUS29181</name>
    <name evidence="5" type="ORF">GIL414_LOCUS68386</name>
</gene>
<dbReference type="Proteomes" id="UP000681967">
    <property type="component" value="Unassembled WGS sequence"/>
</dbReference>
<evidence type="ECO:0000256" key="1">
    <source>
        <dbReference type="PROSITE-ProRule" id="PRU00122"/>
    </source>
</evidence>
<feature type="chain" id="PRO_5035707575" description="Laminin G domain-containing protein" evidence="2">
    <location>
        <begin position="24"/>
        <end position="212"/>
    </location>
</feature>
<keyword evidence="2" id="KW-0732">Signal</keyword>
<comment type="caution">
    <text evidence="4">The sequence shown here is derived from an EMBL/GenBank/DDBJ whole genome shotgun (WGS) entry which is preliminary data.</text>
</comment>
<dbReference type="CDD" id="cd00110">
    <property type="entry name" value="LamG"/>
    <property type="match status" value="1"/>
</dbReference>
<dbReference type="SUPFAM" id="SSF49899">
    <property type="entry name" value="Concanavalin A-like lectins/glucanases"/>
    <property type="match status" value="1"/>
</dbReference>
<evidence type="ECO:0000313" key="5">
    <source>
        <dbReference type="EMBL" id="CAF5178145.1"/>
    </source>
</evidence>
<dbReference type="Proteomes" id="UP000681720">
    <property type="component" value="Unassembled WGS sequence"/>
</dbReference>
<comment type="caution">
    <text evidence="1">Lacks conserved residue(s) required for the propagation of feature annotation.</text>
</comment>
<dbReference type="InterPro" id="IPR013320">
    <property type="entry name" value="ConA-like_dom_sf"/>
</dbReference>
<evidence type="ECO:0000313" key="6">
    <source>
        <dbReference type="Proteomes" id="UP000681967"/>
    </source>
</evidence>
<feature type="non-terminal residue" evidence="4">
    <location>
        <position position="1"/>
    </location>
</feature>